<evidence type="ECO:0000313" key="3">
    <source>
        <dbReference type="Proteomes" id="UP000286716"/>
    </source>
</evidence>
<dbReference type="SUPFAM" id="SSF49899">
    <property type="entry name" value="Concanavalin A-like lectins/glucanases"/>
    <property type="match status" value="1"/>
</dbReference>
<proteinExistence type="predicted"/>
<protein>
    <recommendedName>
        <fullName evidence="4">Polysaccharide lyase family 7 protein</fullName>
    </recommendedName>
</protein>
<feature type="chain" id="PRO_5019563769" description="Polysaccharide lyase family 7 protein" evidence="1">
    <location>
        <begin position="27"/>
        <end position="224"/>
    </location>
</feature>
<keyword evidence="1" id="KW-0732">Signal</keyword>
<dbReference type="Proteomes" id="UP000286716">
    <property type="component" value="Unassembled WGS sequence"/>
</dbReference>
<organism evidence="2 3">
    <name type="scientific">Amycolatopsis balhimycina DSM 5908</name>
    <dbReference type="NCBI Taxonomy" id="1081091"/>
    <lineage>
        <taxon>Bacteria</taxon>
        <taxon>Bacillati</taxon>
        <taxon>Actinomycetota</taxon>
        <taxon>Actinomycetes</taxon>
        <taxon>Pseudonocardiales</taxon>
        <taxon>Pseudonocardiaceae</taxon>
        <taxon>Amycolatopsis</taxon>
    </lineage>
</organism>
<dbReference type="OrthoDB" id="769491at2"/>
<dbReference type="RefSeq" id="WP_020638379.1">
    <property type="nucleotide sequence ID" value="NZ_QHHU01000112.1"/>
</dbReference>
<feature type="signal peptide" evidence="1">
    <location>
        <begin position="1"/>
        <end position="26"/>
    </location>
</feature>
<gene>
    <name evidence="2" type="ORF">DMA12_45045</name>
</gene>
<dbReference type="EMBL" id="QHHU01000112">
    <property type="protein sequence ID" value="RSM35239.1"/>
    <property type="molecule type" value="Genomic_DNA"/>
</dbReference>
<reference evidence="2 3" key="1">
    <citation type="submission" date="2018-05" db="EMBL/GenBank/DDBJ databases">
        <title>Evolution of GPA BGCs.</title>
        <authorList>
            <person name="Waglechner N."/>
            <person name="Wright G.D."/>
        </authorList>
    </citation>
    <scope>NUCLEOTIDE SEQUENCE [LARGE SCALE GENOMIC DNA]</scope>
    <source>
        <strain evidence="2 3">DSM 5908</strain>
    </source>
</reference>
<dbReference type="PANTHER" id="PTHR33681:SF4">
    <property type="entry name" value="OS12G0171100 PROTEIN"/>
    <property type="match status" value="1"/>
</dbReference>
<comment type="caution">
    <text evidence="2">The sequence shown here is derived from an EMBL/GenBank/DDBJ whole genome shotgun (WGS) entry which is preliminary data.</text>
</comment>
<evidence type="ECO:0008006" key="4">
    <source>
        <dbReference type="Google" id="ProtNLM"/>
    </source>
</evidence>
<keyword evidence="3" id="KW-1185">Reference proteome</keyword>
<dbReference type="AlphaFoldDB" id="A0A428VWT8"/>
<accession>A0A428VWT8</accession>
<dbReference type="InterPro" id="IPR013320">
    <property type="entry name" value="ConA-like_dom_sf"/>
</dbReference>
<name>A0A428VWT8_AMYBA</name>
<evidence type="ECO:0000256" key="1">
    <source>
        <dbReference type="SAM" id="SignalP"/>
    </source>
</evidence>
<evidence type="ECO:0000313" key="2">
    <source>
        <dbReference type="EMBL" id="RSM35239.1"/>
    </source>
</evidence>
<dbReference type="PANTHER" id="PTHR33681">
    <property type="entry name" value="BINDING PROTEIN, PUTATIVE, EXPRESSED-RELATED"/>
    <property type="match status" value="1"/>
</dbReference>
<sequence>MSGPRLAGLAIVVAAALAIPVTAASAAPVPQAAVIGTGWTQVDPSKTIQVVSHGTAHPHDWATTTQAAEDGVSYSRSGGVETFKLLSKSSNRVEVRVHNDYKTGLRHFEGDLKVAGPTEDESCMQIFGNDGPGATTLMIRAYAADGGTLRGLGKVLATGVFGKWVHVNVIHDATANKVSVYLGGKLVASGSGPTGTHYFKYGVYGTLQAANAQTQWKNVKFFQK</sequence>